<name>A0ABS4S9K9_9BACI</name>
<keyword evidence="1" id="KW-1133">Transmembrane helix</keyword>
<feature type="transmembrane region" description="Helical" evidence="1">
    <location>
        <begin position="164"/>
        <end position="184"/>
    </location>
</feature>
<evidence type="ECO:0000313" key="2">
    <source>
        <dbReference type="EMBL" id="MBP2258180.1"/>
    </source>
</evidence>
<organism evidence="2 3">
    <name type="scientific">Virgibacillus alimentarius</name>
    <dbReference type="NCBI Taxonomy" id="698769"/>
    <lineage>
        <taxon>Bacteria</taxon>
        <taxon>Bacillati</taxon>
        <taxon>Bacillota</taxon>
        <taxon>Bacilli</taxon>
        <taxon>Bacillales</taxon>
        <taxon>Bacillaceae</taxon>
        <taxon>Virgibacillus</taxon>
    </lineage>
</organism>
<keyword evidence="1" id="KW-0472">Membrane</keyword>
<feature type="transmembrane region" description="Helical" evidence="1">
    <location>
        <begin position="12"/>
        <end position="38"/>
    </location>
</feature>
<dbReference type="RefSeq" id="WP_029266058.1">
    <property type="nucleotide sequence ID" value="NZ_JAGIKX010000021.1"/>
</dbReference>
<feature type="transmembrane region" description="Helical" evidence="1">
    <location>
        <begin position="74"/>
        <end position="95"/>
    </location>
</feature>
<proteinExistence type="predicted"/>
<keyword evidence="3" id="KW-1185">Reference proteome</keyword>
<dbReference type="Proteomes" id="UP001519294">
    <property type="component" value="Unassembled WGS sequence"/>
</dbReference>
<reference evidence="2 3" key="1">
    <citation type="submission" date="2021-03" db="EMBL/GenBank/DDBJ databases">
        <title>Genomic Encyclopedia of Type Strains, Phase IV (KMG-IV): sequencing the most valuable type-strain genomes for metagenomic binning, comparative biology and taxonomic classification.</title>
        <authorList>
            <person name="Goeker M."/>
        </authorList>
    </citation>
    <scope>NUCLEOTIDE SEQUENCE [LARGE SCALE GENOMIC DNA]</scope>
    <source>
        <strain evidence="2 3">DSM 25790</strain>
    </source>
</reference>
<sequence length="191" mass="21584">MGAKKAIFKLLSVLCLIGFYFTILIGIFAILLHLSFIWDADSALSKSFGKFEPIFSYLELHFYQEPNLYMEKSFMVLSLISITTMILTALLFLRLMYKLLKNIYKDSLFMYENVSIIFKLGLTYLILGTAFTYTDGLLLSKALSALDITNAEIQSSNLSYIDSITWGIVLIILASALKTAVHAVEENKKTI</sequence>
<protein>
    <recommendedName>
        <fullName evidence="4">DUF2975 domain-containing protein</fullName>
    </recommendedName>
</protein>
<accession>A0ABS4S9K9</accession>
<keyword evidence="1" id="KW-0812">Transmembrane</keyword>
<evidence type="ECO:0000256" key="1">
    <source>
        <dbReference type="SAM" id="Phobius"/>
    </source>
</evidence>
<comment type="caution">
    <text evidence="2">The sequence shown here is derived from an EMBL/GenBank/DDBJ whole genome shotgun (WGS) entry which is preliminary data.</text>
</comment>
<dbReference type="EMBL" id="JAGIKX010000021">
    <property type="protein sequence ID" value="MBP2258180.1"/>
    <property type="molecule type" value="Genomic_DNA"/>
</dbReference>
<feature type="transmembrane region" description="Helical" evidence="1">
    <location>
        <begin position="116"/>
        <end position="134"/>
    </location>
</feature>
<gene>
    <name evidence="2" type="ORF">J2Z81_002151</name>
</gene>
<evidence type="ECO:0000313" key="3">
    <source>
        <dbReference type="Proteomes" id="UP001519294"/>
    </source>
</evidence>
<evidence type="ECO:0008006" key="4">
    <source>
        <dbReference type="Google" id="ProtNLM"/>
    </source>
</evidence>